<dbReference type="VEuPathDB" id="FungiDB:F9C07_8078"/>
<name>A0A7U2N176_ASPFN</name>
<evidence type="ECO:0000313" key="2">
    <source>
        <dbReference type="Proteomes" id="UP000596276"/>
    </source>
</evidence>
<accession>A0A7U2N176</accession>
<reference evidence="2" key="1">
    <citation type="journal article" date="2021" name="G3 (Bethesda)">
        <title>Chromosome assembled and annotated genome sequence of Aspergillus flavus NRRL 3357.</title>
        <authorList>
            <person name="Skerker J.M."/>
            <person name="Pianalto K.M."/>
            <person name="Mondo S.J."/>
            <person name="Yang K."/>
            <person name="Arkin A.P."/>
            <person name="Keller N.P."/>
            <person name="Grigoriev I.V."/>
            <person name="Louise Glass N.L."/>
        </authorList>
    </citation>
    <scope>NUCLEOTIDE SEQUENCE [LARGE SCALE GENOMIC DNA]</scope>
    <source>
        <strain evidence="2">ATCC 200026 / FGSC A1120 / IAM 13836 / NRRL 3357 / JCM 12722 / SRRC 167</strain>
    </source>
</reference>
<gene>
    <name evidence="1" type="ORF">F9C07_8078</name>
</gene>
<protein>
    <submittedName>
        <fullName evidence="1">Uncharacterized protein</fullName>
    </submittedName>
</protein>
<dbReference type="Proteomes" id="UP000596276">
    <property type="component" value="Chromosome 6"/>
</dbReference>
<evidence type="ECO:0000313" key="1">
    <source>
        <dbReference type="EMBL" id="QRD93631.1"/>
    </source>
</evidence>
<sequence length="93" mass="10342">MKGTLQIRGSDCPLFDISVCFHYQAPSTSPQNLTFTTHSGNLTDALLGVVQQEIGKGLNLIRNYRFIVDALEHSKLPKTDFGTTSCTFRIVHE</sequence>
<dbReference type="AlphaFoldDB" id="A0A7U2N176"/>
<proteinExistence type="predicted"/>
<keyword evidence="2" id="KW-1185">Reference proteome</keyword>
<dbReference type="EMBL" id="CP044623">
    <property type="protein sequence ID" value="QRD93631.1"/>
    <property type="molecule type" value="Genomic_DNA"/>
</dbReference>
<organism evidence="1 2">
    <name type="scientific">Aspergillus flavus (strain ATCC 200026 / FGSC A1120 / IAM 13836 / NRRL 3357 / JCM 12722 / SRRC 167)</name>
    <dbReference type="NCBI Taxonomy" id="332952"/>
    <lineage>
        <taxon>Eukaryota</taxon>
        <taxon>Fungi</taxon>
        <taxon>Dikarya</taxon>
        <taxon>Ascomycota</taxon>
        <taxon>Pezizomycotina</taxon>
        <taxon>Eurotiomycetes</taxon>
        <taxon>Eurotiomycetidae</taxon>
        <taxon>Eurotiales</taxon>
        <taxon>Aspergillaceae</taxon>
        <taxon>Aspergillus</taxon>
        <taxon>Aspergillus subgen. Circumdati</taxon>
    </lineage>
</organism>